<dbReference type="InterPro" id="IPR035926">
    <property type="entry name" value="NusB-like_sf"/>
</dbReference>
<evidence type="ECO:0000313" key="8">
    <source>
        <dbReference type="Proteomes" id="UP000034235"/>
    </source>
</evidence>
<keyword evidence="3" id="KW-0694">RNA-binding</keyword>
<dbReference type="Pfam" id="PF01029">
    <property type="entry name" value="NusB"/>
    <property type="match status" value="1"/>
</dbReference>
<keyword evidence="5" id="KW-0804">Transcription</keyword>
<dbReference type="InterPro" id="IPR006027">
    <property type="entry name" value="NusB_RsmB_TIM44"/>
</dbReference>
<keyword evidence="2" id="KW-0889">Transcription antitermination</keyword>
<accession>A0A0G0LYG2</accession>
<dbReference type="GO" id="GO:0003723">
    <property type="term" value="F:RNA binding"/>
    <property type="evidence" value="ECO:0007669"/>
    <property type="project" value="UniProtKB-KW"/>
</dbReference>
<evidence type="ECO:0000313" key="7">
    <source>
        <dbReference type="EMBL" id="KKQ66434.1"/>
    </source>
</evidence>
<evidence type="ECO:0000259" key="6">
    <source>
        <dbReference type="Pfam" id="PF01029"/>
    </source>
</evidence>
<evidence type="ECO:0000256" key="4">
    <source>
        <dbReference type="ARBA" id="ARBA00023015"/>
    </source>
</evidence>
<dbReference type="GO" id="GO:0006353">
    <property type="term" value="P:DNA-templated transcription termination"/>
    <property type="evidence" value="ECO:0007669"/>
    <property type="project" value="InterPro"/>
</dbReference>
<dbReference type="PANTHER" id="PTHR11078:SF3">
    <property type="entry name" value="ANTITERMINATION NUSB DOMAIN-CONTAINING PROTEIN"/>
    <property type="match status" value="1"/>
</dbReference>
<evidence type="ECO:0000256" key="1">
    <source>
        <dbReference type="ARBA" id="ARBA00005952"/>
    </source>
</evidence>
<dbReference type="PANTHER" id="PTHR11078">
    <property type="entry name" value="N UTILIZATION SUBSTANCE PROTEIN B-RELATED"/>
    <property type="match status" value="1"/>
</dbReference>
<dbReference type="AlphaFoldDB" id="A0A0G0LYG2"/>
<dbReference type="InterPro" id="IPR011605">
    <property type="entry name" value="NusB_fam"/>
</dbReference>
<evidence type="ECO:0000256" key="5">
    <source>
        <dbReference type="ARBA" id="ARBA00023163"/>
    </source>
</evidence>
<keyword evidence="4" id="KW-0805">Transcription regulation</keyword>
<name>A0A0G0LYG2_9BACT</name>
<feature type="domain" description="NusB/RsmB/TIM44" evidence="6">
    <location>
        <begin position="37"/>
        <end position="120"/>
    </location>
</feature>
<evidence type="ECO:0000256" key="3">
    <source>
        <dbReference type="ARBA" id="ARBA00022884"/>
    </source>
</evidence>
<dbReference type="GO" id="GO:0031564">
    <property type="term" value="P:transcription antitermination"/>
    <property type="evidence" value="ECO:0007669"/>
    <property type="project" value="UniProtKB-KW"/>
</dbReference>
<comment type="similarity">
    <text evidence="1">Belongs to the NusB family.</text>
</comment>
<evidence type="ECO:0000256" key="2">
    <source>
        <dbReference type="ARBA" id="ARBA00022814"/>
    </source>
</evidence>
<dbReference type="PATRIC" id="fig|1618422.5.peg.798"/>
<organism evidence="7 8">
    <name type="scientific">Candidatus Daviesbacteria bacterium GW2011_GWA2_38_24</name>
    <dbReference type="NCBI Taxonomy" id="1618422"/>
    <lineage>
        <taxon>Bacteria</taxon>
        <taxon>Candidatus Daviesiibacteriota</taxon>
    </lineage>
</organism>
<dbReference type="Proteomes" id="UP000034235">
    <property type="component" value="Unassembled WGS sequence"/>
</dbReference>
<dbReference type="SUPFAM" id="SSF48013">
    <property type="entry name" value="NusB-like"/>
    <property type="match status" value="1"/>
</dbReference>
<comment type="caution">
    <text evidence="7">The sequence shown here is derived from an EMBL/GenBank/DDBJ whole genome shotgun (WGS) entry which is preliminary data.</text>
</comment>
<dbReference type="EMBL" id="LBUP01000005">
    <property type="protein sequence ID" value="KKQ66434.1"/>
    <property type="molecule type" value="Genomic_DNA"/>
</dbReference>
<dbReference type="GO" id="GO:0005829">
    <property type="term" value="C:cytosol"/>
    <property type="evidence" value="ECO:0007669"/>
    <property type="project" value="TreeGrafter"/>
</dbReference>
<protein>
    <submittedName>
        <fullName evidence="7">N utilization substance protein B-like protein</fullName>
    </submittedName>
</protein>
<gene>
    <name evidence="7" type="ORF">US86_C0005G0045</name>
</gene>
<reference evidence="7 8" key="1">
    <citation type="journal article" date="2015" name="Nature">
        <title>rRNA introns, odd ribosomes, and small enigmatic genomes across a large radiation of phyla.</title>
        <authorList>
            <person name="Brown C.T."/>
            <person name="Hug L.A."/>
            <person name="Thomas B.C."/>
            <person name="Sharon I."/>
            <person name="Castelle C.J."/>
            <person name="Singh A."/>
            <person name="Wilkins M.J."/>
            <person name="Williams K.H."/>
            <person name="Banfield J.F."/>
        </authorList>
    </citation>
    <scope>NUCLEOTIDE SEQUENCE [LARGE SCALE GENOMIC DNA]</scope>
</reference>
<sequence>MKTAADPRHKQRIKVMQDLFAWDFHKKDHPETQTGQEIASNLKIIDKSIAEAAPAWPLEKINKIDLAILRQSVFELLTPPKEKLELTPPKVVVDEAVELAKEFGSESSPAFVNGVLGKVIQDNQIKV</sequence>
<dbReference type="Gene3D" id="1.10.940.10">
    <property type="entry name" value="NusB-like"/>
    <property type="match status" value="1"/>
</dbReference>
<proteinExistence type="inferred from homology"/>